<feature type="domain" description="Soluble ligand binding" evidence="16">
    <location>
        <begin position="232"/>
        <end position="276"/>
    </location>
</feature>
<dbReference type="PANTHER" id="PTHR33619:SF3">
    <property type="entry name" value="POLYSACCHARIDE EXPORT PROTEIN GFCE-RELATED"/>
    <property type="match status" value="1"/>
</dbReference>
<keyword evidence="10" id="KW-0626">Porin</keyword>
<reference evidence="18" key="1">
    <citation type="submission" date="2021-01" db="EMBL/GenBank/DDBJ databases">
        <title>Modified the classification status of verrucomicrobia.</title>
        <authorList>
            <person name="Feng X."/>
        </authorList>
    </citation>
    <scope>NUCLEOTIDE SEQUENCE</scope>
    <source>
        <strain evidence="18">KCTC 22041</strain>
    </source>
</reference>
<comment type="subcellular location">
    <subcellularLocation>
        <location evidence="1">Cell outer membrane</location>
        <topology evidence="1">Multi-pass membrane protein</topology>
    </subcellularLocation>
</comment>
<keyword evidence="19" id="KW-1185">Reference proteome</keyword>
<dbReference type="PANTHER" id="PTHR33619">
    <property type="entry name" value="POLYSACCHARIDE EXPORT PROTEIN GFCE-RELATED"/>
    <property type="match status" value="1"/>
</dbReference>
<keyword evidence="7" id="KW-0732">Signal</keyword>
<evidence type="ECO:0000259" key="17">
    <source>
        <dbReference type="Pfam" id="PF22461"/>
    </source>
</evidence>
<organism evidence="18 19">
    <name type="scientific">Luteolibacter pohnpeiensis</name>
    <dbReference type="NCBI Taxonomy" id="454153"/>
    <lineage>
        <taxon>Bacteria</taxon>
        <taxon>Pseudomonadati</taxon>
        <taxon>Verrucomicrobiota</taxon>
        <taxon>Verrucomicrobiia</taxon>
        <taxon>Verrucomicrobiales</taxon>
        <taxon>Verrucomicrobiaceae</taxon>
        <taxon>Luteolibacter</taxon>
    </lineage>
</organism>
<proteinExistence type="inferred from homology"/>
<keyword evidence="13" id="KW-0998">Cell outer membrane</keyword>
<evidence type="ECO:0000256" key="1">
    <source>
        <dbReference type="ARBA" id="ARBA00004571"/>
    </source>
</evidence>
<dbReference type="Proteomes" id="UP000603141">
    <property type="component" value="Unassembled WGS sequence"/>
</dbReference>
<dbReference type="InterPro" id="IPR054765">
    <property type="entry name" value="SLBB_dom"/>
</dbReference>
<dbReference type="InterPro" id="IPR003715">
    <property type="entry name" value="Poly_export_N"/>
</dbReference>
<evidence type="ECO:0000256" key="13">
    <source>
        <dbReference type="ARBA" id="ARBA00023237"/>
    </source>
</evidence>
<evidence type="ECO:0000259" key="15">
    <source>
        <dbReference type="Pfam" id="PF02563"/>
    </source>
</evidence>
<keyword evidence="14" id="KW-0449">Lipoprotein</keyword>
<evidence type="ECO:0000256" key="11">
    <source>
        <dbReference type="ARBA" id="ARBA00023136"/>
    </source>
</evidence>
<evidence type="ECO:0000256" key="14">
    <source>
        <dbReference type="ARBA" id="ARBA00023288"/>
    </source>
</evidence>
<dbReference type="Pfam" id="PF22461">
    <property type="entry name" value="SLBB_2"/>
    <property type="match status" value="1"/>
</dbReference>
<dbReference type="AlphaFoldDB" id="A0A934S7W2"/>
<evidence type="ECO:0000256" key="2">
    <source>
        <dbReference type="ARBA" id="ARBA00009450"/>
    </source>
</evidence>
<dbReference type="InterPro" id="IPR049712">
    <property type="entry name" value="Poly_export"/>
</dbReference>
<dbReference type="RefSeq" id="WP_200269573.1">
    <property type="nucleotide sequence ID" value="NZ_JAENIJ010000010.1"/>
</dbReference>
<accession>A0A934S7W2</accession>
<keyword evidence="8" id="KW-0625">Polysaccharide transport</keyword>
<sequence length="357" mass="38886">MIRTLAYLSLALAWCFTSCQQNIPGKQFDPRVDQKAPEDIEFQTIETHRTLPPETLKPSQDPYKLGAGDVLEIEVAEVDDTLARTFVMPDGMVYYNLAGGVRAEGSTVKEFTKTVTEALKKDYTNPIVNVSLAEIRSRRYWILGRVFKPGIYPLRQPTTVLEAIAEAGGLFTSRFSGTTEELADLTNSVVIRDGNILPVDFTKLIKEGDTSQNIYLRHNDFVYLPSAQSASVMLLGAVNSPRAIGFKDDLSLIQCIAQGRGPAPGAYIDQVVIVRGSVTKPQAAIVNLRAILTGKATNVHLKAGDIVWIPRKPLQLAEDTVELIFRDAARAIAVNEGANAVGSDEKSIISVPVGSGQ</sequence>
<keyword evidence="12" id="KW-0564">Palmitate</keyword>
<evidence type="ECO:0000256" key="5">
    <source>
        <dbReference type="ARBA" id="ARBA00022597"/>
    </source>
</evidence>
<gene>
    <name evidence="18" type="ORF">JIN85_08420</name>
</gene>
<name>A0A934S7W2_9BACT</name>
<comment type="similarity">
    <text evidence="2">Belongs to the BexD/CtrA/VexA family.</text>
</comment>
<dbReference type="GO" id="GO:0015288">
    <property type="term" value="F:porin activity"/>
    <property type="evidence" value="ECO:0007669"/>
    <property type="project" value="UniProtKB-KW"/>
</dbReference>
<dbReference type="EMBL" id="JAENIJ010000010">
    <property type="protein sequence ID" value="MBK1882436.1"/>
    <property type="molecule type" value="Genomic_DNA"/>
</dbReference>
<evidence type="ECO:0000256" key="9">
    <source>
        <dbReference type="ARBA" id="ARBA00023065"/>
    </source>
</evidence>
<evidence type="ECO:0000256" key="12">
    <source>
        <dbReference type="ARBA" id="ARBA00023139"/>
    </source>
</evidence>
<dbReference type="Gene3D" id="3.10.560.10">
    <property type="entry name" value="Outer membrane lipoprotein wza domain like"/>
    <property type="match status" value="2"/>
</dbReference>
<keyword evidence="3" id="KW-0813">Transport</keyword>
<keyword evidence="9" id="KW-0406">Ion transport</keyword>
<evidence type="ECO:0000256" key="10">
    <source>
        <dbReference type="ARBA" id="ARBA00023114"/>
    </source>
</evidence>
<evidence type="ECO:0000256" key="3">
    <source>
        <dbReference type="ARBA" id="ARBA00022448"/>
    </source>
</evidence>
<dbReference type="GO" id="GO:0006811">
    <property type="term" value="P:monoatomic ion transport"/>
    <property type="evidence" value="ECO:0007669"/>
    <property type="project" value="UniProtKB-KW"/>
</dbReference>
<evidence type="ECO:0000313" key="19">
    <source>
        <dbReference type="Proteomes" id="UP000603141"/>
    </source>
</evidence>
<evidence type="ECO:0000256" key="7">
    <source>
        <dbReference type="ARBA" id="ARBA00022729"/>
    </source>
</evidence>
<dbReference type="InterPro" id="IPR019554">
    <property type="entry name" value="Soluble_ligand-bd"/>
</dbReference>
<evidence type="ECO:0000313" key="18">
    <source>
        <dbReference type="EMBL" id="MBK1882436.1"/>
    </source>
</evidence>
<feature type="domain" description="SLBB" evidence="17">
    <location>
        <begin position="139"/>
        <end position="223"/>
    </location>
</feature>
<evidence type="ECO:0000256" key="6">
    <source>
        <dbReference type="ARBA" id="ARBA00022692"/>
    </source>
</evidence>
<dbReference type="Pfam" id="PF10531">
    <property type="entry name" value="SLBB"/>
    <property type="match status" value="1"/>
</dbReference>
<keyword evidence="5" id="KW-0762">Sugar transport</keyword>
<dbReference type="GO" id="GO:0015159">
    <property type="term" value="F:polysaccharide transmembrane transporter activity"/>
    <property type="evidence" value="ECO:0007669"/>
    <property type="project" value="InterPro"/>
</dbReference>
<dbReference type="GO" id="GO:0009279">
    <property type="term" value="C:cell outer membrane"/>
    <property type="evidence" value="ECO:0007669"/>
    <property type="project" value="UniProtKB-SubCell"/>
</dbReference>
<comment type="caution">
    <text evidence="18">The sequence shown here is derived from an EMBL/GenBank/DDBJ whole genome shotgun (WGS) entry which is preliminary data.</text>
</comment>
<keyword evidence="4" id="KW-1134">Transmembrane beta strand</keyword>
<keyword evidence="6" id="KW-0812">Transmembrane</keyword>
<evidence type="ECO:0000256" key="8">
    <source>
        <dbReference type="ARBA" id="ARBA00023047"/>
    </source>
</evidence>
<protein>
    <submittedName>
        <fullName evidence="18">Polysaccharide biosynthesis/export family protein</fullName>
    </submittedName>
</protein>
<dbReference type="GO" id="GO:0046930">
    <property type="term" value="C:pore complex"/>
    <property type="evidence" value="ECO:0007669"/>
    <property type="project" value="UniProtKB-KW"/>
</dbReference>
<dbReference type="Pfam" id="PF02563">
    <property type="entry name" value="Poly_export"/>
    <property type="match status" value="1"/>
</dbReference>
<evidence type="ECO:0000259" key="16">
    <source>
        <dbReference type="Pfam" id="PF10531"/>
    </source>
</evidence>
<keyword evidence="11" id="KW-0472">Membrane</keyword>
<feature type="domain" description="Polysaccharide export protein N-terminal" evidence="15">
    <location>
        <begin position="58"/>
        <end position="132"/>
    </location>
</feature>
<evidence type="ECO:0000256" key="4">
    <source>
        <dbReference type="ARBA" id="ARBA00022452"/>
    </source>
</evidence>